<dbReference type="PANTHER" id="PTHR16504:SF4">
    <property type="entry name" value="5'(3')-DEOXYRIBONUCLEOTIDASE"/>
    <property type="match status" value="1"/>
</dbReference>
<name>A0A412YHV7_9BACE</name>
<evidence type="ECO:0000256" key="1">
    <source>
        <dbReference type="ARBA" id="ARBA00009589"/>
    </source>
</evidence>
<dbReference type="Proteomes" id="UP000283850">
    <property type="component" value="Unassembled WGS sequence"/>
</dbReference>
<gene>
    <name evidence="3" type="ORF">DWW10_02580</name>
</gene>
<proteinExistence type="inferred from homology"/>
<dbReference type="SFLD" id="SFLDG01126">
    <property type="entry name" value="C1.2:_Nucleotidase_Like"/>
    <property type="match status" value="1"/>
</dbReference>
<feature type="active site" description="Nucleophile" evidence="2">
    <location>
        <position position="8"/>
    </location>
</feature>
<accession>A0A412YHV7</accession>
<dbReference type="PANTHER" id="PTHR16504">
    <property type="entry name" value="5'(3')-DEOXYRIBONUCLEOTIDASE"/>
    <property type="match status" value="1"/>
</dbReference>
<comment type="caution">
    <text evidence="3">The sequence shown here is derived from an EMBL/GenBank/DDBJ whole genome shotgun (WGS) entry which is preliminary data.</text>
</comment>
<dbReference type="Pfam" id="PF06941">
    <property type="entry name" value="NT5C"/>
    <property type="match status" value="1"/>
</dbReference>
<evidence type="ECO:0000313" key="3">
    <source>
        <dbReference type="EMBL" id="RGV56984.1"/>
    </source>
</evidence>
<dbReference type="EMBL" id="QRZF01000002">
    <property type="protein sequence ID" value="RGV56984.1"/>
    <property type="molecule type" value="Genomic_DNA"/>
</dbReference>
<dbReference type="Gene3D" id="3.40.50.1000">
    <property type="entry name" value="HAD superfamily/HAD-like"/>
    <property type="match status" value="1"/>
</dbReference>
<protein>
    <submittedName>
        <fullName evidence="3">5'(3')-deoxyribonucleotidase</fullName>
    </submittedName>
</protein>
<dbReference type="SUPFAM" id="SSF56784">
    <property type="entry name" value="HAD-like"/>
    <property type="match status" value="1"/>
</dbReference>
<evidence type="ECO:0000256" key="2">
    <source>
        <dbReference type="PIRSR" id="PIRSR610708-1"/>
    </source>
</evidence>
<dbReference type="InterPro" id="IPR010708">
    <property type="entry name" value="5'(3')-deoxyribonucleotidase"/>
</dbReference>
<dbReference type="InterPro" id="IPR036412">
    <property type="entry name" value="HAD-like_sf"/>
</dbReference>
<dbReference type="Gene3D" id="1.10.40.40">
    <property type="entry name" value="Deoxyribonucleotidase, domain 2"/>
    <property type="match status" value="1"/>
</dbReference>
<dbReference type="InterPro" id="IPR023214">
    <property type="entry name" value="HAD_sf"/>
</dbReference>
<dbReference type="GO" id="GO:0008253">
    <property type="term" value="F:5'-nucleotidase activity"/>
    <property type="evidence" value="ECO:0007669"/>
    <property type="project" value="InterPro"/>
</dbReference>
<dbReference type="SFLD" id="SFLDS00003">
    <property type="entry name" value="Haloacid_Dehalogenase"/>
    <property type="match status" value="1"/>
</dbReference>
<dbReference type="GO" id="GO:0009223">
    <property type="term" value="P:pyrimidine deoxyribonucleotide catabolic process"/>
    <property type="evidence" value="ECO:0007669"/>
    <property type="project" value="TreeGrafter"/>
</dbReference>
<evidence type="ECO:0000313" key="4">
    <source>
        <dbReference type="Proteomes" id="UP000283850"/>
    </source>
</evidence>
<feature type="active site" description="Proton donor" evidence="2">
    <location>
        <position position="10"/>
    </location>
</feature>
<dbReference type="SFLD" id="SFLDG01146">
    <property type="entry name" value="C1.2.2"/>
    <property type="match status" value="1"/>
</dbReference>
<organism evidence="3 4">
    <name type="scientific">Bacteroides intestinalis</name>
    <dbReference type="NCBI Taxonomy" id="329854"/>
    <lineage>
        <taxon>Bacteria</taxon>
        <taxon>Pseudomonadati</taxon>
        <taxon>Bacteroidota</taxon>
        <taxon>Bacteroidia</taxon>
        <taxon>Bacteroidales</taxon>
        <taxon>Bacteroidaceae</taxon>
        <taxon>Bacteroides</taxon>
    </lineage>
</organism>
<comment type="similarity">
    <text evidence="1">Belongs to the 5'(3')-deoxyribonucleotidase family.</text>
</comment>
<dbReference type="AlphaFoldDB" id="A0A412YHV7"/>
<reference evidence="3 4" key="1">
    <citation type="submission" date="2018-08" db="EMBL/GenBank/DDBJ databases">
        <title>A genome reference for cultivated species of the human gut microbiota.</title>
        <authorList>
            <person name="Zou Y."/>
            <person name="Xue W."/>
            <person name="Luo G."/>
        </authorList>
    </citation>
    <scope>NUCLEOTIDE SEQUENCE [LARGE SCALE GENOMIC DNA]</scope>
    <source>
        <strain evidence="3 4">AF14-32</strain>
    </source>
</reference>
<dbReference type="RefSeq" id="WP_022394433.1">
    <property type="nucleotide sequence ID" value="NZ_QRZF01000002.1"/>
</dbReference>
<sequence>MKQKVLVDMDGVLADVYSQYIALEYKDTGVKPVLEDLYGKTEEESFPSFHKYVRSKGFFETAPLLPDAVKGLKYLNDKYKVLIVSSATEFPNSLTEKQRWLNEYFPFITWEQMIFCGRKDSIQGDIMIDDHPKNLRTFGGRRILFTQPHNMCIDEASYQRVSGWEEIMNLL</sequence>